<evidence type="ECO:0000313" key="9">
    <source>
        <dbReference type="EMBL" id="GHP01557.1"/>
    </source>
</evidence>
<sequence>MAGAGLRGGRYLAHNAASQVWCNDANTDITSLVRKNLDGINKGKYTVTAEDVHHLLGVSLPSQSTTFDVVDVDSFGSKDGNVLLFNALRCLRIPQRSSDDDNNNNNNNNVLRGSLLYVTCTDGFAGSGRGPLRALSAYGCYTRLSPSCAETGLRMLAGAAIARANDLGLACRVVFTHYSPHGPVYRAMLHVSRRADYHRWRSRRDSEGAEGSSRSKTNQNMVDPSLGALDDYAFVGSCRACCGRLFQVPWSRLGHVTCPSCGSFGGGDGRHDAGVSVAGPLYVGPMHDLSVVRQMRGHSQMLGWDDERIAWSTKKPHGACSSLGELLERMEGEAHPLVGLGIFKVPDVTKTAGARTMPAIKRLLAALQDDGFVAERSHVDGTAFKTNASAEEVRSFVRMLEADA</sequence>
<comment type="caution">
    <text evidence="9">The sequence shown here is derived from an EMBL/GenBank/DDBJ whole genome shotgun (WGS) entry which is preliminary data.</text>
</comment>
<dbReference type="SUPFAM" id="SSF53335">
    <property type="entry name" value="S-adenosyl-L-methionine-dependent methyltransferases"/>
    <property type="match status" value="2"/>
</dbReference>
<dbReference type="GO" id="GO:0016423">
    <property type="term" value="F:tRNA (guanine) methyltransferase activity"/>
    <property type="evidence" value="ECO:0007669"/>
    <property type="project" value="InterPro"/>
</dbReference>
<dbReference type="OrthoDB" id="6349953at2759"/>
<dbReference type="GO" id="GO:0002940">
    <property type="term" value="P:tRNA N2-guanine methylation"/>
    <property type="evidence" value="ECO:0007669"/>
    <property type="project" value="TreeGrafter"/>
</dbReference>
<evidence type="ECO:0000256" key="3">
    <source>
        <dbReference type="ARBA" id="ARBA00022679"/>
    </source>
</evidence>
<dbReference type="Gene3D" id="3.30.56.70">
    <property type="entry name" value="N2,N2-dimethylguanosine tRNA methyltransferase, C-terminal domain"/>
    <property type="match status" value="1"/>
</dbReference>
<keyword evidence="3 7" id="KW-0808">Transferase</keyword>
<evidence type="ECO:0000256" key="6">
    <source>
        <dbReference type="ARBA" id="ARBA00022884"/>
    </source>
</evidence>
<protein>
    <recommendedName>
        <fullName evidence="11">tRNA (guanine(26)-N(2))-dimethyltransferase</fullName>
    </recommendedName>
</protein>
<dbReference type="InterPro" id="IPR029063">
    <property type="entry name" value="SAM-dependent_MTases_sf"/>
</dbReference>
<proteinExistence type="inferred from homology"/>
<dbReference type="Proteomes" id="UP000660262">
    <property type="component" value="Unassembled WGS sequence"/>
</dbReference>
<keyword evidence="5 7" id="KW-0819">tRNA processing</keyword>
<evidence type="ECO:0000256" key="2">
    <source>
        <dbReference type="ARBA" id="ARBA00022603"/>
    </source>
</evidence>
<dbReference type="Pfam" id="PF02005">
    <property type="entry name" value="TRM"/>
    <property type="match status" value="3"/>
</dbReference>
<dbReference type="GO" id="GO:0005634">
    <property type="term" value="C:nucleus"/>
    <property type="evidence" value="ECO:0007669"/>
    <property type="project" value="TreeGrafter"/>
</dbReference>
<dbReference type="AlphaFoldDB" id="A0A830H8R7"/>
<dbReference type="Gene3D" id="3.40.50.150">
    <property type="entry name" value="Vaccinia Virus protein VP39"/>
    <property type="match status" value="1"/>
</dbReference>
<evidence type="ECO:0000256" key="1">
    <source>
        <dbReference type="ARBA" id="ARBA00022555"/>
    </source>
</evidence>
<keyword evidence="4 7" id="KW-0949">S-adenosyl-L-methionine</keyword>
<dbReference type="InterPro" id="IPR002905">
    <property type="entry name" value="Trm1"/>
</dbReference>
<dbReference type="PANTHER" id="PTHR10631:SF9">
    <property type="entry name" value="TRNA (GUANINE(26)-N(2))-DIMETHYLTRANSFERASE"/>
    <property type="match status" value="1"/>
</dbReference>
<accession>A0A830H8R7</accession>
<reference evidence="9" key="1">
    <citation type="submission" date="2020-10" db="EMBL/GenBank/DDBJ databases">
        <title>Unveiling of a novel bifunctional photoreceptor, Dualchrome1, isolated from a cosmopolitan green alga.</title>
        <authorList>
            <person name="Suzuki S."/>
            <person name="Kawachi M."/>
        </authorList>
    </citation>
    <scope>NUCLEOTIDE SEQUENCE</scope>
    <source>
        <strain evidence="9">NIES 2893</strain>
    </source>
</reference>
<dbReference type="EMBL" id="BNJQ01000001">
    <property type="protein sequence ID" value="GHP01557.1"/>
    <property type="molecule type" value="Genomic_DNA"/>
</dbReference>
<name>A0A830H8R7_9CHLO</name>
<evidence type="ECO:0008006" key="11">
    <source>
        <dbReference type="Google" id="ProtNLM"/>
    </source>
</evidence>
<gene>
    <name evidence="9" type="ORF">PPROV_000031300</name>
</gene>
<keyword evidence="1 7" id="KW-0820">tRNA-binding</keyword>
<evidence type="ECO:0000256" key="5">
    <source>
        <dbReference type="ARBA" id="ARBA00022694"/>
    </source>
</evidence>
<evidence type="ECO:0000256" key="8">
    <source>
        <dbReference type="SAM" id="MobiDB-lite"/>
    </source>
</evidence>
<comment type="similarity">
    <text evidence="7">Belongs to the class I-like SAM-binding methyltransferase superfamily. Trm1 family.</text>
</comment>
<keyword evidence="6 7" id="KW-0694">RNA-binding</keyword>
<feature type="region of interest" description="Disordered" evidence="8">
    <location>
        <begin position="200"/>
        <end position="222"/>
    </location>
</feature>
<dbReference type="GO" id="GO:0000049">
    <property type="term" value="F:tRNA binding"/>
    <property type="evidence" value="ECO:0007669"/>
    <property type="project" value="UniProtKB-UniRule"/>
</dbReference>
<keyword evidence="10" id="KW-1185">Reference proteome</keyword>
<keyword evidence="2 7" id="KW-0489">Methyltransferase</keyword>
<organism evidence="9 10">
    <name type="scientific">Pycnococcus provasolii</name>
    <dbReference type="NCBI Taxonomy" id="41880"/>
    <lineage>
        <taxon>Eukaryota</taxon>
        <taxon>Viridiplantae</taxon>
        <taxon>Chlorophyta</taxon>
        <taxon>Pseudoscourfieldiophyceae</taxon>
        <taxon>Pseudoscourfieldiales</taxon>
        <taxon>Pycnococcaceae</taxon>
        <taxon>Pycnococcus</taxon>
    </lineage>
</organism>
<evidence type="ECO:0000313" key="10">
    <source>
        <dbReference type="Proteomes" id="UP000660262"/>
    </source>
</evidence>
<feature type="compositionally biased region" description="Polar residues" evidence="8">
    <location>
        <begin position="212"/>
        <end position="222"/>
    </location>
</feature>
<dbReference type="InterPro" id="IPR042296">
    <property type="entry name" value="tRNA_met_Trm1_C"/>
</dbReference>
<evidence type="ECO:0000256" key="4">
    <source>
        <dbReference type="ARBA" id="ARBA00022691"/>
    </source>
</evidence>
<dbReference type="PANTHER" id="PTHR10631">
    <property type="entry name" value="N 2 ,N 2 -DIMETHYLGUANOSINE TRNA METHYLTRANSFERASE"/>
    <property type="match status" value="1"/>
</dbReference>
<evidence type="ECO:0000256" key="7">
    <source>
        <dbReference type="PROSITE-ProRule" id="PRU00958"/>
    </source>
</evidence>
<dbReference type="PROSITE" id="PS51626">
    <property type="entry name" value="SAM_MT_TRM1"/>
    <property type="match status" value="1"/>
</dbReference>